<dbReference type="InterPro" id="IPR013792">
    <property type="entry name" value="RNA3'P_cycl/enolpyr_Trfase_a/b"/>
</dbReference>
<feature type="domain" description="Enolpyruvate transferase" evidence="2">
    <location>
        <begin position="2"/>
        <end position="42"/>
    </location>
</feature>
<dbReference type="GO" id="GO:0016765">
    <property type="term" value="F:transferase activity, transferring alkyl or aryl (other than methyl) groups"/>
    <property type="evidence" value="ECO:0007669"/>
    <property type="project" value="InterPro"/>
</dbReference>
<protein>
    <submittedName>
        <fullName evidence="3">3-phosphoshikimate 1-carboxyvinyltransferase</fullName>
    </submittedName>
</protein>
<proteinExistence type="predicted"/>
<dbReference type="Pfam" id="PF00275">
    <property type="entry name" value="EPSP_synthase"/>
    <property type="match status" value="1"/>
</dbReference>
<dbReference type="InterPro" id="IPR036968">
    <property type="entry name" value="Enolpyruvate_Tfrase_sf"/>
</dbReference>
<dbReference type="Proteomes" id="UP000235598">
    <property type="component" value="Unassembled WGS sequence"/>
</dbReference>
<reference evidence="3 4" key="1">
    <citation type="submission" date="2017-09" db="EMBL/GenBank/DDBJ databases">
        <title>Bacterial strain isolated from the female urinary microbiota.</title>
        <authorList>
            <person name="Thomas-White K."/>
            <person name="Kumar N."/>
            <person name="Forster S."/>
            <person name="Putonti C."/>
            <person name="Lawley T."/>
            <person name="Wolfe A.J."/>
        </authorList>
    </citation>
    <scope>NUCLEOTIDE SEQUENCE [LARGE SCALE GENOMIC DNA]</scope>
    <source>
        <strain evidence="3 4">UMB1301</strain>
    </source>
</reference>
<accession>A0A2N6VJR6</accession>
<keyword evidence="1 3" id="KW-0808">Transferase</keyword>
<feature type="non-terminal residue" evidence="3">
    <location>
        <position position="1"/>
    </location>
</feature>
<dbReference type="Gene3D" id="3.65.10.10">
    <property type="entry name" value="Enolpyruvate transferase domain"/>
    <property type="match status" value="1"/>
</dbReference>
<organism evidence="3 4">
    <name type="scientific">Brevibacterium paucivorans</name>
    <dbReference type="NCBI Taxonomy" id="170994"/>
    <lineage>
        <taxon>Bacteria</taxon>
        <taxon>Bacillati</taxon>
        <taxon>Actinomycetota</taxon>
        <taxon>Actinomycetes</taxon>
        <taxon>Micrococcales</taxon>
        <taxon>Brevibacteriaceae</taxon>
        <taxon>Brevibacterium</taxon>
    </lineage>
</organism>
<evidence type="ECO:0000313" key="4">
    <source>
        <dbReference type="Proteomes" id="UP000235598"/>
    </source>
</evidence>
<dbReference type="SUPFAM" id="SSF55205">
    <property type="entry name" value="EPT/RTPC-like"/>
    <property type="match status" value="1"/>
</dbReference>
<evidence type="ECO:0000259" key="2">
    <source>
        <dbReference type="Pfam" id="PF00275"/>
    </source>
</evidence>
<feature type="non-terminal residue" evidence="3">
    <location>
        <position position="43"/>
    </location>
</feature>
<dbReference type="InterPro" id="IPR001986">
    <property type="entry name" value="Enolpyruvate_Tfrase_dom"/>
</dbReference>
<comment type="caution">
    <text evidence="3">The sequence shown here is derived from an EMBL/GenBank/DDBJ whole genome shotgun (WGS) entry which is preliminary data.</text>
</comment>
<dbReference type="AlphaFoldDB" id="A0A2N6VJR6"/>
<name>A0A2N6VJR6_9MICO</name>
<sequence>QSSQFVSGLLLAAPRFAEGLTVRHTGASLPSVPHIDMTVETLR</sequence>
<dbReference type="EMBL" id="PNHK01000111">
    <property type="protein sequence ID" value="PMD04380.1"/>
    <property type="molecule type" value="Genomic_DNA"/>
</dbReference>
<dbReference type="RefSeq" id="WP_219722411.1">
    <property type="nucleotide sequence ID" value="NZ_PNHK01000111.1"/>
</dbReference>
<evidence type="ECO:0000313" key="3">
    <source>
        <dbReference type="EMBL" id="PMD04380.1"/>
    </source>
</evidence>
<gene>
    <name evidence="3" type="ORF">CJ199_12400</name>
</gene>
<evidence type="ECO:0000256" key="1">
    <source>
        <dbReference type="ARBA" id="ARBA00022679"/>
    </source>
</evidence>